<comment type="caution">
    <text evidence="1">The sequence shown here is derived from an EMBL/GenBank/DDBJ whole genome shotgun (WGS) entry which is preliminary data.</text>
</comment>
<dbReference type="SUPFAM" id="SSF48403">
    <property type="entry name" value="Ankyrin repeat"/>
    <property type="match status" value="1"/>
</dbReference>
<keyword evidence="2" id="KW-1185">Reference proteome</keyword>
<accession>A0A9X0AA65</accession>
<evidence type="ECO:0000313" key="2">
    <source>
        <dbReference type="Proteomes" id="UP001163046"/>
    </source>
</evidence>
<dbReference type="Gene3D" id="1.25.40.20">
    <property type="entry name" value="Ankyrin repeat-containing domain"/>
    <property type="match status" value="1"/>
</dbReference>
<dbReference type="EMBL" id="MU825396">
    <property type="protein sequence ID" value="KAJ7394374.1"/>
    <property type="molecule type" value="Genomic_DNA"/>
</dbReference>
<protein>
    <submittedName>
        <fullName evidence="1">Uncharacterized protein</fullName>
    </submittedName>
</protein>
<name>A0A9X0AA65_9CNID</name>
<dbReference type="InterPro" id="IPR036770">
    <property type="entry name" value="Ankyrin_rpt-contain_sf"/>
</dbReference>
<dbReference type="Proteomes" id="UP001163046">
    <property type="component" value="Unassembled WGS sequence"/>
</dbReference>
<dbReference type="AlphaFoldDB" id="A0A9X0AA65"/>
<organism evidence="1 2">
    <name type="scientific">Desmophyllum pertusum</name>
    <dbReference type="NCBI Taxonomy" id="174260"/>
    <lineage>
        <taxon>Eukaryota</taxon>
        <taxon>Metazoa</taxon>
        <taxon>Cnidaria</taxon>
        <taxon>Anthozoa</taxon>
        <taxon>Hexacorallia</taxon>
        <taxon>Scleractinia</taxon>
        <taxon>Caryophylliina</taxon>
        <taxon>Caryophylliidae</taxon>
        <taxon>Desmophyllum</taxon>
    </lineage>
</organism>
<proteinExistence type="predicted"/>
<sequence>MEENIANTRRFSPSHGSNRHPMREIEEFLIHIVRTTGGGGKLPLELVESIVVQRTGRNLSTLLDTHDVLEYIKSNLTTDSPLIVSLDDGCLSLRCEESTLDCSAELLLKVCQAARMLKILILRDIQIQSCGDQSEHSSLIERIKWHCPALEEVDITGCSQAVFDELKFQTGRNRNESLFHVHVADLLSTEPEAKELLACQSITSGAPEVANRIKALVQEACSIGDADLVSWLLERNGNRKYHVVNSNRPTALEMAIHCHNAPIVKQLLHETDYIAPAKLVELCFLSQIVAANECDVLHTNHANGCNPLQVVQLFIERSSLVLSPLFLLTSLKHSKECHQGN</sequence>
<evidence type="ECO:0000313" key="1">
    <source>
        <dbReference type="EMBL" id="KAJ7394374.1"/>
    </source>
</evidence>
<gene>
    <name evidence="1" type="ORF">OS493_000181</name>
</gene>
<reference evidence="1" key="1">
    <citation type="submission" date="2023-01" db="EMBL/GenBank/DDBJ databases">
        <title>Genome assembly of the deep-sea coral Lophelia pertusa.</title>
        <authorList>
            <person name="Herrera S."/>
            <person name="Cordes E."/>
        </authorList>
    </citation>
    <scope>NUCLEOTIDE SEQUENCE</scope>
    <source>
        <strain evidence="1">USNM1676648</strain>
        <tissue evidence="1">Polyp</tissue>
    </source>
</reference>